<proteinExistence type="predicted"/>
<gene>
    <name evidence="1" type="ORF">M124_0541</name>
</gene>
<evidence type="ECO:0008006" key="3">
    <source>
        <dbReference type="Google" id="ProtNLM"/>
    </source>
</evidence>
<dbReference type="PROSITE" id="PS51257">
    <property type="entry name" value="PROKAR_LIPOPROTEIN"/>
    <property type="match status" value="1"/>
</dbReference>
<organism evidence="1 2">
    <name type="scientific">Bacteroides fragilis str. 3988T(B)14</name>
    <dbReference type="NCBI Taxonomy" id="1339315"/>
    <lineage>
        <taxon>Bacteria</taxon>
        <taxon>Pseudomonadati</taxon>
        <taxon>Bacteroidota</taxon>
        <taxon>Bacteroidia</taxon>
        <taxon>Bacteroidales</taxon>
        <taxon>Bacteroidaceae</taxon>
        <taxon>Bacteroides</taxon>
    </lineage>
</organism>
<dbReference type="Pfam" id="PF17170">
    <property type="entry name" value="DUF5128"/>
    <property type="match status" value="1"/>
</dbReference>
<dbReference type="PATRIC" id="fig|1339315.3.peg.1349"/>
<dbReference type="Gene3D" id="2.120.10.30">
    <property type="entry name" value="TolB, C-terminal domain"/>
    <property type="match status" value="1"/>
</dbReference>
<protein>
    <recommendedName>
        <fullName evidence="3">6-bladed beta-propeller</fullName>
    </recommendedName>
</protein>
<dbReference type="InterPro" id="IPR011042">
    <property type="entry name" value="6-blade_b-propeller_TolB-like"/>
</dbReference>
<evidence type="ECO:0000313" key="2">
    <source>
        <dbReference type="Proteomes" id="UP000020529"/>
    </source>
</evidence>
<sequence>MKKINAALVISLFVMTGCGGNKQLTDDCITVDVSADYPKKELILQDFMDVEYVPLETTDDFITQGIVKATGKKILLVANRIMDGNIFVFDRATGKGLRKINRLGQSGEEYSHITSIVLDEDNNEMFVVDYPARKILVYDLYGEFNRSLPFPDTCYYEFLSDYDRDHLIGYKSYLPLIETDESCHVLISKKDGSVTRKIQIPFKELETPVVTKDEAIVTPGFFLITPHDGNCLLTKTSSDTIYNYLPDGTLSPFIVRTPSIHSMDPKVFLFPTIITDRYYFMQTLDKKFNFEKGRGFPTNDLVYDKQEKAIFQYTVYNDDFSNKHRVALGQQPEKSVDEEIVTCRALNASDLVEANEKGELKGKLKEIAAGLNEESNSVIMLIKRKK</sequence>
<evidence type="ECO:0000313" key="1">
    <source>
        <dbReference type="EMBL" id="EXY75591.1"/>
    </source>
</evidence>
<name>A0A015TXL7_BACFG</name>
<dbReference type="Proteomes" id="UP000020529">
    <property type="component" value="Unassembled WGS sequence"/>
</dbReference>
<dbReference type="RefSeq" id="WP_005801462.1">
    <property type="nucleotide sequence ID" value="NZ_JGCY01000233.1"/>
</dbReference>
<dbReference type="AlphaFoldDB" id="A0A015TXL7"/>
<reference evidence="1 2" key="1">
    <citation type="submission" date="2014-02" db="EMBL/GenBank/DDBJ databases">
        <authorList>
            <person name="Sears C."/>
            <person name="Carroll K."/>
            <person name="Sack B.R."/>
            <person name="Qadri F."/>
            <person name="Myers L.L."/>
            <person name="Chung G.-T."/>
            <person name="Escheverria P."/>
            <person name="Fraser C.M."/>
            <person name="Sadzewicz L."/>
            <person name="Shefchek K.A."/>
            <person name="Tallon L."/>
            <person name="Das S.P."/>
            <person name="Daugherty S."/>
            <person name="Mongodin E.F."/>
        </authorList>
    </citation>
    <scope>NUCLEOTIDE SEQUENCE [LARGE SCALE GENOMIC DNA]</scope>
    <source>
        <strain evidence="2">3988T(B)14</strain>
    </source>
</reference>
<accession>A0A015TXL7</accession>
<dbReference type="EMBL" id="JGCY01000233">
    <property type="protein sequence ID" value="EXY75591.1"/>
    <property type="molecule type" value="Genomic_DNA"/>
</dbReference>
<dbReference type="SUPFAM" id="SSF75011">
    <property type="entry name" value="3-carboxy-cis,cis-mucoante lactonizing enzyme"/>
    <property type="match status" value="1"/>
</dbReference>
<comment type="caution">
    <text evidence="1">The sequence shown here is derived from an EMBL/GenBank/DDBJ whole genome shotgun (WGS) entry which is preliminary data.</text>
</comment>